<protein>
    <recommendedName>
        <fullName evidence="1">GLUG domain-containing protein</fullName>
    </recommendedName>
</protein>
<proteinExistence type="predicted"/>
<comment type="caution">
    <text evidence="2">The sequence shown here is derived from an EMBL/GenBank/DDBJ whole genome shotgun (WGS) entry which is preliminary data.</text>
</comment>
<dbReference type="AlphaFoldDB" id="A0A073INT6"/>
<evidence type="ECO:0000313" key="2">
    <source>
        <dbReference type="EMBL" id="KEJ91250.1"/>
    </source>
</evidence>
<reference evidence="2 3" key="1">
    <citation type="submission" date="2014-04" db="EMBL/GenBank/DDBJ databases">
        <title>Draft Genome Sequence of Synergistes jonesii.</title>
        <authorList>
            <person name="Coil D.A."/>
            <person name="Eisen J.A."/>
            <person name="Holland-Moritz H.E."/>
        </authorList>
    </citation>
    <scope>NUCLEOTIDE SEQUENCE [LARGE SCALE GENOMIC DNA]</scope>
    <source>
        <strain evidence="2 3">78-1</strain>
    </source>
</reference>
<dbReference type="Pfam" id="PF07581">
    <property type="entry name" value="Glug"/>
    <property type="match status" value="1"/>
</dbReference>
<dbReference type="Gene3D" id="2.160.20.110">
    <property type="match status" value="1"/>
</dbReference>
<gene>
    <name evidence="2" type="ORF">EH55_11910</name>
</gene>
<dbReference type="STRING" id="2754.EH55_11910"/>
<accession>A0A073INT6</accession>
<evidence type="ECO:0000259" key="1">
    <source>
        <dbReference type="Pfam" id="PF07581"/>
    </source>
</evidence>
<sequence>MTIAATNGVHAIGGLCGYSGTHPDKARFSVANYPAVIDGCSVKIDIDAKDATHVGGLVGTGLYYYGKETAFKITNCSVSGTIDGAVTPGTILGRSNEDSSYDEATRAKVKVLIDGKPSVAEVGTTDRMYESADQDG</sequence>
<organism evidence="2 3">
    <name type="scientific">Synergistes jonesii</name>
    <dbReference type="NCBI Taxonomy" id="2754"/>
    <lineage>
        <taxon>Bacteria</taxon>
        <taxon>Thermotogati</taxon>
        <taxon>Synergistota</taxon>
        <taxon>Synergistia</taxon>
        <taxon>Synergistales</taxon>
        <taxon>Synergistaceae</taxon>
        <taxon>Synergistes</taxon>
    </lineage>
</organism>
<dbReference type="InterPro" id="IPR011493">
    <property type="entry name" value="GLUG"/>
</dbReference>
<keyword evidence="3" id="KW-1185">Reference proteome</keyword>
<evidence type="ECO:0000313" key="3">
    <source>
        <dbReference type="Proteomes" id="UP000027665"/>
    </source>
</evidence>
<dbReference type="eggNOG" id="COG2138">
    <property type="taxonomic scope" value="Bacteria"/>
</dbReference>
<feature type="domain" description="GLUG" evidence="1">
    <location>
        <begin position="51"/>
        <end position="82"/>
    </location>
</feature>
<dbReference type="Proteomes" id="UP000027665">
    <property type="component" value="Unassembled WGS sequence"/>
</dbReference>
<name>A0A073INT6_9BACT</name>
<dbReference type="EMBL" id="JMKI01000054">
    <property type="protein sequence ID" value="KEJ91250.1"/>
    <property type="molecule type" value="Genomic_DNA"/>
</dbReference>
<dbReference type="PATRIC" id="fig|2754.20.peg.1198"/>